<dbReference type="Gene3D" id="3.40.50.1820">
    <property type="entry name" value="alpha/beta hydrolase"/>
    <property type="match status" value="1"/>
</dbReference>
<evidence type="ECO:0000313" key="2">
    <source>
        <dbReference type="EMBL" id="PPC73969.1"/>
    </source>
</evidence>
<evidence type="ECO:0000259" key="1">
    <source>
        <dbReference type="Pfam" id="PF12697"/>
    </source>
</evidence>
<comment type="caution">
    <text evidence="2">The sequence shown here is derived from an EMBL/GenBank/DDBJ whole genome shotgun (WGS) entry which is preliminary data.</text>
</comment>
<reference evidence="2 3" key="1">
    <citation type="submission" date="2018-02" db="EMBL/GenBank/DDBJ databases">
        <title>novel marine gammaproteobacteria from coastal saline agro ecosystem.</title>
        <authorList>
            <person name="Krishnan R."/>
            <person name="Ramesh Kumar N."/>
        </authorList>
    </citation>
    <scope>NUCLEOTIDE SEQUENCE [LARGE SCALE GENOMIC DNA]</scope>
    <source>
        <strain evidence="2 3">228</strain>
    </source>
</reference>
<protein>
    <recommendedName>
        <fullName evidence="1">AB hydrolase-1 domain-containing protein</fullName>
    </recommendedName>
</protein>
<dbReference type="InterPro" id="IPR050471">
    <property type="entry name" value="AB_hydrolase"/>
</dbReference>
<sequence length="239" mass="26346">MAELHHLQPSTASVVTLAGTLLPPWIFRAMEWPSPWQWQPIDWLKRFPATDLDAIAAALLPELEQQCQQHPVVIIGHSAGGVLAQQLASALGPRLRGLILTDTGACASQHGDPDLPRRMREHWGSAFMASFFERCTGKYVAAQLGAELADYALSFVPAEVEAAMTSLRRLDLRPRLADITCPTLIVHGRFDRARQLAHAEELANGIAGAELQLLECGHSPMLELPQAYHQLISQFLQHC</sequence>
<dbReference type="PANTHER" id="PTHR43433">
    <property type="entry name" value="HYDROLASE, ALPHA/BETA FOLD FAMILY PROTEIN"/>
    <property type="match status" value="1"/>
</dbReference>
<feature type="domain" description="AB hydrolase-1" evidence="1">
    <location>
        <begin position="47"/>
        <end position="228"/>
    </location>
</feature>
<name>A0A2S5KHJ6_9PROT</name>
<dbReference type="SUPFAM" id="SSF53474">
    <property type="entry name" value="alpha/beta-Hydrolases"/>
    <property type="match status" value="1"/>
</dbReference>
<gene>
    <name evidence="2" type="ORF">C4K68_28010</name>
</gene>
<dbReference type="Proteomes" id="UP000238196">
    <property type="component" value="Unassembled WGS sequence"/>
</dbReference>
<dbReference type="Pfam" id="PF12697">
    <property type="entry name" value="Abhydrolase_6"/>
    <property type="match status" value="1"/>
</dbReference>
<dbReference type="AlphaFoldDB" id="A0A2S5KHJ6"/>
<proteinExistence type="predicted"/>
<evidence type="ECO:0000313" key="3">
    <source>
        <dbReference type="Proteomes" id="UP000238196"/>
    </source>
</evidence>
<organism evidence="2 3">
    <name type="scientific">Proteobacteria bacterium 228</name>
    <dbReference type="NCBI Taxonomy" id="2083153"/>
    <lineage>
        <taxon>Bacteria</taxon>
        <taxon>Pseudomonadati</taxon>
        <taxon>Pseudomonadota</taxon>
    </lineage>
</organism>
<dbReference type="PANTHER" id="PTHR43433:SF5">
    <property type="entry name" value="AB HYDROLASE-1 DOMAIN-CONTAINING PROTEIN"/>
    <property type="match status" value="1"/>
</dbReference>
<accession>A0A2S5KHJ6</accession>
<dbReference type="InterPro" id="IPR000073">
    <property type="entry name" value="AB_hydrolase_1"/>
</dbReference>
<dbReference type="EMBL" id="PRLP01000169">
    <property type="protein sequence ID" value="PPC73969.1"/>
    <property type="molecule type" value="Genomic_DNA"/>
</dbReference>
<dbReference type="OrthoDB" id="7055710at2"/>
<dbReference type="InterPro" id="IPR029058">
    <property type="entry name" value="AB_hydrolase_fold"/>
</dbReference>